<evidence type="ECO:0000256" key="5">
    <source>
        <dbReference type="PROSITE-ProRule" id="PRU00339"/>
    </source>
</evidence>
<evidence type="ECO:0000256" key="1">
    <source>
        <dbReference type="ARBA" id="ARBA00022679"/>
    </source>
</evidence>
<keyword evidence="5" id="KW-0802">TPR repeat</keyword>
<dbReference type="Pfam" id="PF00069">
    <property type="entry name" value="Pkinase"/>
    <property type="match status" value="1"/>
</dbReference>
<evidence type="ECO:0000256" key="6">
    <source>
        <dbReference type="PROSITE-ProRule" id="PRU10141"/>
    </source>
</evidence>
<dbReference type="InterPro" id="IPR000719">
    <property type="entry name" value="Prot_kinase_dom"/>
</dbReference>
<feature type="binding site" evidence="6">
    <location>
        <position position="45"/>
    </location>
    <ligand>
        <name>ATP</name>
        <dbReference type="ChEBI" id="CHEBI:30616"/>
    </ligand>
</feature>
<keyword evidence="9" id="KW-1185">Reference proteome</keyword>
<dbReference type="SUPFAM" id="SSF48452">
    <property type="entry name" value="TPR-like"/>
    <property type="match status" value="2"/>
</dbReference>
<dbReference type="RefSeq" id="WP_120625354.1">
    <property type="nucleotide sequence ID" value="NZ_RAWG01000057.1"/>
</dbReference>
<dbReference type="InterPro" id="IPR019734">
    <property type="entry name" value="TPR_rpt"/>
</dbReference>
<keyword evidence="3 8" id="KW-0418">Kinase</keyword>
<dbReference type="Gene3D" id="1.10.510.10">
    <property type="entry name" value="Transferase(Phosphotransferase) domain 1"/>
    <property type="match status" value="1"/>
</dbReference>
<dbReference type="PROSITE" id="PS50011">
    <property type="entry name" value="PROTEIN_KINASE_DOM"/>
    <property type="match status" value="1"/>
</dbReference>
<sequence>MALEAGDTFGRYELVSWLGRGGMAETWRAQLMGDAGVTKPVLIKKVLPEYANDEAFISMFISEARISATLSHGNVAQVFDFGRVEGEYFLAMEFVDGQPLHRVLKRAVKSGMPALPVPIAVSIVMEMCRGLHYAHTRTDSSGTALGIVHRDISPDNVLIGYEGQVKIVDFGIAKARLIRGFKTAPGVVKGKYLYFSPEQARGEEVDARSDVWATGIVLYELLCGRLPLDGPAPAVMLRVATGELPSLREARPNLPAELNDIVRKALHPDQSERFDSSHAFGEALGRFLHAYHPSFSSLSIAHLVRMLFREDLIQQGRELSIPTSFLEDLRSWRKGESQLARTPSRPRAAIDTGKIPLPDGDSPAALAPSRPMSRKLLLGLGVGAVAIGAGSLWFLDAVEPHAITPGEVLPLARPSDVHPPMAGQAWTATAVARAQGQVRQFQQEKKLEEALQLATRCFTALPQNADCHLMLASTHALLHNDALGAFHYRAFLGFAPPDDARRASVAAALSGLESPRDAAAETPLGADLSLAELQQHTQALIQKGELQPALKLALQCETRFPGDADCQLQLGTLYARLNDRHASITHYQRFMDLAPVTHSSRATVVKVLDDANALSSASGRIAKPETFADMLEVGRTAVRDERYPEAAAVLQNALSLKPDSIEAKLELGLTLIKLQPGTPANHRQAVKLLEEVTRKKASLRRAWLGLENAYTLVGNKAKAQKAHDRYMIMSPDGIKDPKRTQRFLKGF</sequence>
<dbReference type="PROSITE" id="PS50005">
    <property type="entry name" value="TPR"/>
    <property type="match status" value="1"/>
</dbReference>
<dbReference type="InterPro" id="IPR008266">
    <property type="entry name" value="Tyr_kinase_AS"/>
</dbReference>
<name>A0A3A8NID5_9BACT</name>
<feature type="repeat" description="TPR" evidence="5">
    <location>
        <begin position="564"/>
        <end position="597"/>
    </location>
</feature>
<reference evidence="9" key="1">
    <citation type="submission" date="2018-09" db="EMBL/GenBank/DDBJ databases">
        <authorList>
            <person name="Livingstone P.G."/>
            <person name="Whitworth D.E."/>
        </authorList>
    </citation>
    <scope>NUCLEOTIDE SEQUENCE [LARGE SCALE GENOMIC DNA]</scope>
    <source>
        <strain evidence="9">CA040B</strain>
    </source>
</reference>
<gene>
    <name evidence="8" type="ORF">D7X12_11730</name>
</gene>
<evidence type="ECO:0000256" key="4">
    <source>
        <dbReference type="ARBA" id="ARBA00022840"/>
    </source>
</evidence>
<dbReference type="Proteomes" id="UP000273405">
    <property type="component" value="Unassembled WGS sequence"/>
</dbReference>
<evidence type="ECO:0000256" key="2">
    <source>
        <dbReference type="ARBA" id="ARBA00022741"/>
    </source>
</evidence>
<dbReference type="InterPro" id="IPR011990">
    <property type="entry name" value="TPR-like_helical_dom_sf"/>
</dbReference>
<dbReference type="EMBL" id="RAWG01000057">
    <property type="protein sequence ID" value="RKH44028.1"/>
    <property type="molecule type" value="Genomic_DNA"/>
</dbReference>
<evidence type="ECO:0000259" key="7">
    <source>
        <dbReference type="PROSITE" id="PS50011"/>
    </source>
</evidence>
<proteinExistence type="predicted"/>
<evidence type="ECO:0000313" key="9">
    <source>
        <dbReference type="Proteomes" id="UP000273405"/>
    </source>
</evidence>
<dbReference type="OrthoDB" id="9801841at2"/>
<accession>A0A3A8NID5</accession>
<dbReference type="CDD" id="cd14014">
    <property type="entry name" value="STKc_PknB_like"/>
    <property type="match status" value="1"/>
</dbReference>
<keyword evidence="2 6" id="KW-0547">Nucleotide-binding</keyword>
<protein>
    <submittedName>
        <fullName evidence="8">Serine/threonine-protein kinase</fullName>
    </submittedName>
</protein>
<dbReference type="AlphaFoldDB" id="A0A3A8NID5"/>
<keyword evidence="1" id="KW-0808">Transferase</keyword>
<evidence type="ECO:0000256" key="3">
    <source>
        <dbReference type="ARBA" id="ARBA00022777"/>
    </source>
</evidence>
<dbReference type="Gene3D" id="1.25.40.10">
    <property type="entry name" value="Tetratricopeptide repeat domain"/>
    <property type="match status" value="2"/>
</dbReference>
<dbReference type="GO" id="GO:0005524">
    <property type="term" value="F:ATP binding"/>
    <property type="evidence" value="ECO:0007669"/>
    <property type="project" value="UniProtKB-UniRule"/>
</dbReference>
<dbReference type="PANTHER" id="PTHR43289:SF6">
    <property type="entry name" value="SERINE_THREONINE-PROTEIN KINASE NEKL-3"/>
    <property type="match status" value="1"/>
</dbReference>
<dbReference type="InterPro" id="IPR011009">
    <property type="entry name" value="Kinase-like_dom_sf"/>
</dbReference>
<dbReference type="PROSITE" id="PS00109">
    <property type="entry name" value="PROTEIN_KINASE_TYR"/>
    <property type="match status" value="1"/>
</dbReference>
<keyword evidence="4 6" id="KW-0067">ATP-binding</keyword>
<dbReference type="PROSITE" id="PS00107">
    <property type="entry name" value="PROTEIN_KINASE_ATP"/>
    <property type="match status" value="1"/>
</dbReference>
<evidence type="ECO:0000313" key="8">
    <source>
        <dbReference type="EMBL" id="RKH44028.1"/>
    </source>
</evidence>
<organism evidence="8 9">
    <name type="scientific">Corallococcus sicarius</name>
    <dbReference type="NCBI Taxonomy" id="2316726"/>
    <lineage>
        <taxon>Bacteria</taxon>
        <taxon>Pseudomonadati</taxon>
        <taxon>Myxococcota</taxon>
        <taxon>Myxococcia</taxon>
        <taxon>Myxococcales</taxon>
        <taxon>Cystobacterineae</taxon>
        <taxon>Myxococcaceae</taxon>
        <taxon>Corallococcus</taxon>
    </lineage>
</organism>
<feature type="domain" description="Protein kinase" evidence="7">
    <location>
        <begin position="12"/>
        <end position="295"/>
    </location>
</feature>
<dbReference type="SUPFAM" id="SSF56112">
    <property type="entry name" value="Protein kinase-like (PK-like)"/>
    <property type="match status" value="1"/>
</dbReference>
<dbReference type="InterPro" id="IPR017441">
    <property type="entry name" value="Protein_kinase_ATP_BS"/>
</dbReference>
<comment type="caution">
    <text evidence="8">The sequence shown here is derived from an EMBL/GenBank/DDBJ whole genome shotgun (WGS) entry which is preliminary data.</text>
</comment>
<dbReference type="GO" id="GO:0004674">
    <property type="term" value="F:protein serine/threonine kinase activity"/>
    <property type="evidence" value="ECO:0007669"/>
    <property type="project" value="TreeGrafter"/>
</dbReference>
<dbReference type="PANTHER" id="PTHR43289">
    <property type="entry name" value="MITOGEN-ACTIVATED PROTEIN KINASE KINASE KINASE 20-RELATED"/>
    <property type="match status" value="1"/>
</dbReference>
<dbReference type="Gene3D" id="3.30.200.20">
    <property type="entry name" value="Phosphorylase Kinase, domain 1"/>
    <property type="match status" value="1"/>
</dbReference>